<protein>
    <submittedName>
        <fullName evidence="1">LysM peptidoglycan-binding domain-containing protein</fullName>
    </submittedName>
</protein>
<dbReference type="EMBL" id="CP146023">
    <property type="protein sequence ID" value="WWQ69380.1"/>
    <property type="molecule type" value="Genomic_DNA"/>
</dbReference>
<dbReference type="Proteomes" id="UP001432251">
    <property type="component" value="Plasmid p1"/>
</dbReference>
<name>A0ACD5AQ83_9ACTN</name>
<gene>
    <name evidence="1" type="ORF">V2W30_40060</name>
</gene>
<organism evidence="1 2">
    <name type="scientific">Streptomyces citrinus</name>
    <dbReference type="NCBI Taxonomy" id="3118173"/>
    <lineage>
        <taxon>Bacteria</taxon>
        <taxon>Bacillati</taxon>
        <taxon>Actinomycetota</taxon>
        <taxon>Actinomycetes</taxon>
        <taxon>Kitasatosporales</taxon>
        <taxon>Streptomycetaceae</taxon>
        <taxon>Streptomyces</taxon>
    </lineage>
</organism>
<keyword evidence="2" id="KW-1185">Reference proteome</keyword>
<geneLocation type="plasmid" evidence="1 2">
    <name>p1</name>
</geneLocation>
<sequence>MREIAEDFLAGAELAELAAEFGIWPVLLETHLAAAGFWPVGDLARRYWRHEPVSKIATVHAMTERQVYRLLDRHGVARRGRRRELPVPSAELARQYLVERRELQDIGAALGVSARVVSRRLRDDVGVRVPVGSRPIELPVQELRRRRDAGTSLVALAAEYQVSVPTIRARVGLSQPYQLPVDELRRRHRAGESLTSLATAYGVSPDTIRRRVKTPRPQATNATPSAHLDEGADPAAGRVPC</sequence>
<proteinExistence type="predicted"/>
<evidence type="ECO:0000313" key="1">
    <source>
        <dbReference type="EMBL" id="WWQ69380.1"/>
    </source>
</evidence>
<keyword evidence="1" id="KW-0614">Plasmid</keyword>
<accession>A0ACD5AQ83</accession>
<evidence type="ECO:0000313" key="2">
    <source>
        <dbReference type="Proteomes" id="UP001432251"/>
    </source>
</evidence>
<reference evidence="1" key="1">
    <citation type="journal article" date="2025" name="Int. J. Syst. Evol. Microbiol.">
        <title>Streptomyces citrinus sp. nov., with yellow diffusible pigment.</title>
        <authorList>
            <person name="He Y."/>
            <person name="Yang E."/>
            <person name="Xu J."/>
            <person name="Sun Y."/>
            <person name="Sun L."/>
        </authorList>
    </citation>
    <scope>NUCLEOTIDE SEQUENCE</scope>
    <source>
        <strain evidence="1">Q6</strain>
    </source>
</reference>